<evidence type="ECO:0000313" key="2">
    <source>
        <dbReference type="Proteomes" id="UP001162734"/>
    </source>
</evidence>
<organism evidence="1 2">
    <name type="scientific">Anaeromyxobacter paludicola</name>
    <dbReference type="NCBI Taxonomy" id="2918171"/>
    <lineage>
        <taxon>Bacteria</taxon>
        <taxon>Pseudomonadati</taxon>
        <taxon>Myxococcota</taxon>
        <taxon>Myxococcia</taxon>
        <taxon>Myxococcales</taxon>
        <taxon>Cystobacterineae</taxon>
        <taxon>Anaeromyxobacteraceae</taxon>
        <taxon>Anaeromyxobacter</taxon>
    </lineage>
</organism>
<protein>
    <submittedName>
        <fullName evidence="1">Type I-E CRISPR-associated endoribonuclease Cas2</fullName>
    </submittedName>
</protein>
<evidence type="ECO:0000313" key="1">
    <source>
        <dbReference type="EMBL" id="BDG10097.1"/>
    </source>
</evidence>
<gene>
    <name evidence="1" type="primary">cas2-2</name>
    <name evidence="1" type="ORF">AMPC_32100</name>
</gene>
<accession>A0ABM7XE14</accession>
<dbReference type="InterPro" id="IPR010152">
    <property type="entry name" value="CRISPR-assoc_prot_Cas2_sub"/>
</dbReference>
<sequence>MLVIVVENVPDRLRGRLACWLLQVRAGVYVGDVSKRVRQMLWDQVEAGLDGGNAVAAWSAPNESGFDLATAGANRRVPVDFDGLKLVAFSPEVVLAERGAASTPGKRR</sequence>
<dbReference type="EMBL" id="AP025592">
    <property type="protein sequence ID" value="BDG10097.1"/>
    <property type="molecule type" value="Genomic_DNA"/>
</dbReference>
<proteinExistence type="predicted"/>
<name>A0ABM7XE14_9BACT</name>
<dbReference type="Proteomes" id="UP001162734">
    <property type="component" value="Chromosome"/>
</dbReference>
<dbReference type="Pfam" id="PF09707">
    <property type="entry name" value="Cas_Cas2CT1978"/>
    <property type="match status" value="1"/>
</dbReference>
<dbReference type="NCBIfam" id="TIGR01873">
    <property type="entry name" value="cas_CT1978"/>
    <property type="match status" value="1"/>
</dbReference>
<dbReference type="Gene3D" id="3.30.70.240">
    <property type="match status" value="1"/>
</dbReference>
<keyword evidence="2" id="KW-1185">Reference proteome</keyword>
<dbReference type="RefSeq" id="WP_248342492.1">
    <property type="nucleotide sequence ID" value="NZ_AP025592.1"/>
</dbReference>
<reference evidence="2" key="1">
    <citation type="journal article" date="2022" name="Int. J. Syst. Evol. Microbiol.">
        <title>Anaeromyxobacter oryzae sp. nov., Anaeromyxobacter diazotrophicus sp. nov. and Anaeromyxobacter paludicola sp. nov., isolated from paddy soils.</title>
        <authorList>
            <person name="Itoh H."/>
            <person name="Xu Z."/>
            <person name="Mise K."/>
            <person name="Masuda Y."/>
            <person name="Ushijima N."/>
            <person name="Hayakawa C."/>
            <person name="Shiratori Y."/>
            <person name="Senoo K."/>
        </authorList>
    </citation>
    <scope>NUCLEOTIDE SEQUENCE [LARGE SCALE GENOMIC DNA]</scope>
    <source>
        <strain evidence="2">Red630</strain>
    </source>
</reference>